<dbReference type="PROSITE" id="PS51186">
    <property type="entry name" value="GNAT"/>
    <property type="match status" value="1"/>
</dbReference>
<evidence type="ECO:0000313" key="2">
    <source>
        <dbReference type="EMBL" id="TDP40525.1"/>
    </source>
</evidence>
<gene>
    <name evidence="2" type="ORF">DEU29_10169</name>
</gene>
<dbReference type="EMBL" id="SNXI01000001">
    <property type="protein sequence ID" value="TDP40525.1"/>
    <property type="molecule type" value="Genomic_DNA"/>
</dbReference>
<dbReference type="SUPFAM" id="SSF55729">
    <property type="entry name" value="Acyl-CoA N-acyltransferases (Nat)"/>
    <property type="match status" value="1"/>
</dbReference>
<dbReference type="RefSeq" id="WP_133538210.1">
    <property type="nucleotide sequence ID" value="NZ_SNXI01000001.1"/>
</dbReference>
<organism evidence="2 3">
    <name type="scientific">Idiomarina aquatica</name>
    <dbReference type="NCBI Taxonomy" id="1327752"/>
    <lineage>
        <taxon>Bacteria</taxon>
        <taxon>Pseudomonadati</taxon>
        <taxon>Pseudomonadota</taxon>
        <taxon>Gammaproteobacteria</taxon>
        <taxon>Alteromonadales</taxon>
        <taxon>Idiomarinaceae</taxon>
        <taxon>Idiomarina</taxon>
    </lineage>
</organism>
<name>A0A4R6PPA0_9GAMM</name>
<comment type="caution">
    <text evidence="2">The sequence shown here is derived from an EMBL/GenBank/DDBJ whole genome shotgun (WGS) entry which is preliminary data.</text>
</comment>
<dbReference type="OrthoDB" id="9798081at2"/>
<dbReference type="PANTHER" id="PTHR43792:SF1">
    <property type="entry name" value="N-ACETYLTRANSFERASE DOMAIN-CONTAINING PROTEIN"/>
    <property type="match status" value="1"/>
</dbReference>
<keyword evidence="2" id="KW-0808">Transferase</keyword>
<dbReference type="Pfam" id="PF13302">
    <property type="entry name" value="Acetyltransf_3"/>
    <property type="match status" value="1"/>
</dbReference>
<sequence length="167" mass="18379">MIETERLLIKPLTKEDGAFILRLLNEPTFIENIADRGVRTQADAIDYIAKGPQASYRQYGIGLWKVELRDSGEAIGLAGLLQRDYLPEPDLGYALLPEFTGKGLAFEANQAVVNWAKAQAYGSLFAICNPTNTASIGLLYRLGFVLDGEVVPPGEAQPINRYYLSLT</sequence>
<dbReference type="Proteomes" id="UP000295531">
    <property type="component" value="Unassembled WGS sequence"/>
</dbReference>
<evidence type="ECO:0000313" key="3">
    <source>
        <dbReference type="Proteomes" id="UP000295531"/>
    </source>
</evidence>
<accession>A0A4R6PPA0</accession>
<reference evidence="2 3" key="1">
    <citation type="submission" date="2019-03" db="EMBL/GenBank/DDBJ databases">
        <title>Freshwater and sediment microbial communities from various areas in North America, analyzing microbe dynamics in response to fracking.</title>
        <authorList>
            <person name="Lamendella R."/>
        </authorList>
    </citation>
    <scope>NUCLEOTIDE SEQUENCE [LARGE SCALE GENOMIC DNA]</scope>
    <source>
        <strain evidence="2 3">18_TX</strain>
    </source>
</reference>
<dbReference type="InterPro" id="IPR016181">
    <property type="entry name" value="Acyl_CoA_acyltransferase"/>
</dbReference>
<proteinExistence type="predicted"/>
<protein>
    <submittedName>
        <fullName evidence="2">RimJ/RimL family protein N-acetyltransferase</fullName>
    </submittedName>
</protein>
<dbReference type="GO" id="GO:0016747">
    <property type="term" value="F:acyltransferase activity, transferring groups other than amino-acyl groups"/>
    <property type="evidence" value="ECO:0007669"/>
    <property type="project" value="InterPro"/>
</dbReference>
<evidence type="ECO:0000259" key="1">
    <source>
        <dbReference type="PROSITE" id="PS51186"/>
    </source>
</evidence>
<keyword evidence="3" id="KW-1185">Reference proteome</keyword>
<dbReference type="Gene3D" id="3.40.630.30">
    <property type="match status" value="1"/>
</dbReference>
<dbReference type="InterPro" id="IPR051531">
    <property type="entry name" value="N-acetyltransferase"/>
</dbReference>
<dbReference type="InterPro" id="IPR000182">
    <property type="entry name" value="GNAT_dom"/>
</dbReference>
<dbReference type="AlphaFoldDB" id="A0A4R6PPA0"/>
<dbReference type="PANTHER" id="PTHR43792">
    <property type="entry name" value="GNAT FAMILY, PUTATIVE (AFU_ORTHOLOGUE AFUA_3G00765)-RELATED-RELATED"/>
    <property type="match status" value="1"/>
</dbReference>
<feature type="domain" description="N-acetyltransferase" evidence="1">
    <location>
        <begin position="7"/>
        <end position="167"/>
    </location>
</feature>